<proteinExistence type="inferred from homology"/>
<dbReference type="GO" id="GO:0016192">
    <property type="term" value="P:vesicle-mediated transport"/>
    <property type="evidence" value="ECO:0007669"/>
    <property type="project" value="TreeGrafter"/>
</dbReference>
<evidence type="ECO:0000256" key="4">
    <source>
        <dbReference type="ARBA" id="ARBA00022989"/>
    </source>
</evidence>
<dbReference type="Pfam" id="PF10233">
    <property type="entry name" value="Cg6151-P"/>
    <property type="match status" value="1"/>
</dbReference>
<comment type="similarity">
    <text evidence="2">Belongs to the calcium channel flower family.</text>
</comment>
<dbReference type="PANTHER" id="PTHR13314">
    <property type="entry name" value="CALCIUM CHANNEL FLOWER HOMOLOG"/>
    <property type="match status" value="1"/>
</dbReference>
<evidence type="ECO:0000256" key="5">
    <source>
        <dbReference type="ARBA" id="ARBA00023136"/>
    </source>
</evidence>
<evidence type="ECO:0000313" key="9">
    <source>
        <dbReference type="Proteomes" id="UP001174909"/>
    </source>
</evidence>
<dbReference type="GO" id="GO:0012505">
    <property type="term" value="C:endomembrane system"/>
    <property type="evidence" value="ECO:0007669"/>
    <property type="project" value="UniProtKB-SubCell"/>
</dbReference>
<dbReference type="EMBL" id="CASHTH010003024">
    <property type="protein sequence ID" value="CAI8039029.1"/>
    <property type="molecule type" value="Genomic_DNA"/>
</dbReference>
<name>A0AA35T0H2_GEOBA</name>
<comment type="caution">
    <text evidence="8">The sequence shown here is derived from an EMBL/GenBank/DDBJ whole genome shotgun (WGS) entry which is preliminary data.</text>
</comment>
<evidence type="ECO:0000256" key="7">
    <source>
        <dbReference type="SAM" id="Phobius"/>
    </source>
</evidence>
<evidence type="ECO:0000256" key="3">
    <source>
        <dbReference type="ARBA" id="ARBA00022692"/>
    </source>
</evidence>
<feature type="transmembrane region" description="Helical" evidence="7">
    <location>
        <begin position="21"/>
        <end position="41"/>
    </location>
</feature>
<keyword evidence="5 7" id="KW-0472">Membrane</keyword>
<feature type="transmembrane region" description="Helical" evidence="7">
    <location>
        <begin position="47"/>
        <end position="72"/>
    </location>
</feature>
<sequence>MPESEKSSGYGRVCVFLTRSFGIFASLVVLVCGFISLIPIPSYLVGSIWRCFVVGVLMIVTSVVMFFLEGSVMGHCVDRLSFLLIVNKYIRDWMRAVLYLGLACIPIALFCLSASTIIGLGLTFIVGALNFVLAIGQKGEHSENYDRMRWSDLTGDGQASSGGEESESEEKTRLQSA</sequence>
<protein>
    <submittedName>
        <fullName evidence="8">Uncharacterized protein</fullName>
    </submittedName>
</protein>
<feature type="region of interest" description="Disordered" evidence="6">
    <location>
        <begin position="150"/>
        <end position="177"/>
    </location>
</feature>
<dbReference type="PANTHER" id="PTHR13314:SF2">
    <property type="entry name" value="CALCIUM CHANNEL FLOWER HOMOLOG"/>
    <property type="match status" value="1"/>
</dbReference>
<gene>
    <name evidence="8" type="ORF">GBAR_LOCUS21717</name>
</gene>
<accession>A0AA35T0H2</accession>
<evidence type="ECO:0000256" key="2">
    <source>
        <dbReference type="ARBA" id="ARBA00010023"/>
    </source>
</evidence>
<evidence type="ECO:0000313" key="8">
    <source>
        <dbReference type="EMBL" id="CAI8039029.1"/>
    </source>
</evidence>
<evidence type="ECO:0000256" key="1">
    <source>
        <dbReference type="ARBA" id="ARBA00004127"/>
    </source>
</evidence>
<reference evidence="8" key="1">
    <citation type="submission" date="2023-03" db="EMBL/GenBank/DDBJ databases">
        <authorList>
            <person name="Steffen K."/>
            <person name="Cardenas P."/>
        </authorList>
    </citation>
    <scope>NUCLEOTIDE SEQUENCE</scope>
</reference>
<comment type="subcellular location">
    <subcellularLocation>
        <location evidence="1">Endomembrane system</location>
        <topology evidence="1">Multi-pass membrane protein</topology>
    </subcellularLocation>
</comment>
<dbReference type="InterPro" id="IPR019365">
    <property type="entry name" value="TVP18/Ca-channel_flower"/>
</dbReference>
<dbReference type="AlphaFoldDB" id="A0AA35T0H2"/>
<keyword evidence="4 7" id="KW-1133">Transmembrane helix</keyword>
<dbReference type="Proteomes" id="UP001174909">
    <property type="component" value="Unassembled WGS sequence"/>
</dbReference>
<keyword evidence="3 7" id="KW-0812">Transmembrane</keyword>
<keyword evidence="9" id="KW-1185">Reference proteome</keyword>
<dbReference type="GO" id="GO:0016020">
    <property type="term" value="C:membrane"/>
    <property type="evidence" value="ECO:0007669"/>
    <property type="project" value="InterPro"/>
</dbReference>
<organism evidence="8 9">
    <name type="scientific">Geodia barretti</name>
    <name type="common">Barrett's horny sponge</name>
    <dbReference type="NCBI Taxonomy" id="519541"/>
    <lineage>
        <taxon>Eukaryota</taxon>
        <taxon>Metazoa</taxon>
        <taxon>Porifera</taxon>
        <taxon>Demospongiae</taxon>
        <taxon>Heteroscleromorpha</taxon>
        <taxon>Tetractinellida</taxon>
        <taxon>Astrophorina</taxon>
        <taxon>Geodiidae</taxon>
        <taxon>Geodia</taxon>
    </lineage>
</organism>
<feature type="transmembrane region" description="Helical" evidence="7">
    <location>
        <begin position="93"/>
        <end position="110"/>
    </location>
</feature>
<evidence type="ECO:0000256" key="6">
    <source>
        <dbReference type="SAM" id="MobiDB-lite"/>
    </source>
</evidence>